<dbReference type="InterPro" id="IPR004942">
    <property type="entry name" value="Roadblock/LAMTOR2_dom"/>
</dbReference>
<evidence type="ECO:0000313" key="3">
    <source>
        <dbReference type="Proteomes" id="UP000826709"/>
    </source>
</evidence>
<dbReference type="Gene3D" id="3.30.450.30">
    <property type="entry name" value="Dynein light chain 2a, cytoplasmic"/>
    <property type="match status" value="1"/>
</dbReference>
<dbReference type="SUPFAM" id="SSF103196">
    <property type="entry name" value="Roadblock/LC7 domain"/>
    <property type="match status" value="1"/>
</dbReference>
<proteinExistence type="predicted"/>
<evidence type="ECO:0000259" key="1">
    <source>
        <dbReference type="SMART" id="SM00960"/>
    </source>
</evidence>
<keyword evidence="3" id="KW-1185">Reference proteome</keyword>
<feature type="domain" description="Roadblock/LAMTOR2" evidence="1">
    <location>
        <begin position="22"/>
        <end position="111"/>
    </location>
</feature>
<dbReference type="Pfam" id="PF03259">
    <property type="entry name" value="Robl_LC7"/>
    <property type="match status" value="1"/>
</dbReference>
<dbReference type="KEGG" id="mfk:E2N92_04940"/>
<dbReference type="SMART" id="SM00960">
    <property type="entry name" value="Robl_LC7"/>
    <property type="match status" value="1"/>
</dbReference>
<sequence>MLYEQRQGKVGMTEQLGLKERINRFIKDIMGVEGVRACVLSSRDGILMGKAFSDDISVPSFAAMSATLLASAEAAASIAHVPAPQKIVATSEGALMMVISAGERTLIAAILKDDTDQEAAYTALTEIAREIAEVL</sequence>
<dbReference type="AlphaFoldDB" id="A0A8G1A1Q8"/>
<reference evidence="2" key="2">
    <citation type="submission" date="2019-03" db="EMBL/GenBank/DDBJ databases">
        <authorList>
            <person name="Chen S.-C."/>
            <person name="Wu S.-Y."/>
            <person name="Lai M.-C."/>
        </authorList>
    </citation>
    <scope>NUCLEOTIDE SEQUENCE</scope>
    <source>
        <strain evidence="2">ML15</strain>
    </source>
</reference>
<organism evidence="2 3">
    <name type="scientific">Methanofollis formosanus</name>
    <dbReference type="NCBI Taxonomy" id="299308"/>
    <lineage>
        <taxon>Archaea</taxon>
        <taxon>Methanobacteriati</taxon>
        <taxon>Methanobacteriota</taxon>
        <taxon>Stenosarchaea group</taxon>
        <taxon>Methanomicrobia</taxon>
        <taxon>Methanomicrobiales</taxon>
        <taxon>Methanomicrobiaceae</taxon>
        <taxon>Methanofollis</taxon>
    </lineage>
</organism>
<dbReference type="Proteomes" id="UP000826709">
    <property type="component" value="Chromosome"/>
</dbReference>
<accession>A0A8G1A1Q8</accession>
<name>A0A8G1A1Q8_9EURY</name>
<reference evidence="2" key="1">
    <citation type="journal article" date="2005" name="Int. J. Syst. Evol. Microbiol.">
        <title>Methanofollis formosanus sp. nov., isolated from a fish pond.</title>
        <authorList>
            <person name="Wu S.Y."/>
            <person name="Chen S.C."/>
            <person name="Lai M.C."/>
        </authorList>
    </citation>
    <scope>NUCLEOTIDE SEQUENCE</scope>
    <source>
        <strain evidence="2">ML15</strain>
    </source>
</reference>
<protein>
    <submittedName>
        <fullName evidence="2">Roadblock/LC7 domain-containing protein</fullName>
    </submittedName>
</protein>
<evidence type="ECO:0000313" key="2">
    <source>
        <dbReference type="EMBL" id="QYZ78821.1"/>
    </source>
</evidence>
<dbReference type="EMBL" id="CP037968">
    <property type="protein sequence ID" value="QYZ78821.1"/>
    <property type="molecule type" value="Genomic_DNA"/>
</dbReference>
<gene>
    <name evidence="2" type="ORF">E2N92_04940</name>
</gene>